<dbReference type="Pfam" id="PF17657">
    <property type="entry name" value="DNA_pol3_finger"/>
    <property type="match status" value="1"/>
</dbReference>
<reference evidence="9 10" key="1">
    <citation type="journal article" date="2017" name="ISME J.">
        <title>Genome of 'Ca. Desulfovibrio trichonymphae', an H2-oxidizing bacterium in a tripartite symbiotic system within a protist cell in the termite gut.</title>
        <authorList>
            <person name="Kuwahara H."/>
            <person name="Yuki M."/>
            <person name="Izawa K."/>
            <person name="Ohkuma M."/>
            <person name="Hongoh Y."/>
        </authorList>
    </citation>
    <scope>NUCLEOTIDE SEQUENCE [LARGE SCALE GENOMIC DNA]</scope>
    <source>
        <strain evidence="9 10">Rs-N31</strain>
    </source>
</reference>
<name>A0A1J1DY99_9BACT</name>
<dbReference type="CDD" id="cd12113">
    <property type="entry name" value="PHP_PolIIIA_DnaE3"/>
    <property type="match status" value="1"/>
</dbReference>
<dbReference type="InterPro" id="IPR041931">
    <property type="entry name" value="DNA_pol3_alpha_thumb_dom"/>
</dbReference>
<keyword evidence="4" id="KW-0548">Nucleotidyltransferase</keyword>
<dbReference type="SUPFAM" id="SSF89550">
    <property type="entry name" value="PHP domain-like"/>
    <property type="match status" value="1"/>
</dbReference>
<dbReference type="PANTHER" id="PTHR32294">
    <property type="entry name" value="DNA POLYMERASE III SUBUNIT ALPHA"/>
    <property type="match status" value="1"/>
</dbReference>
<dbReference type="AlphaFoldDB" id="A0A1J1DY99"/>
<evidence type="ECO:0000256" key="5">
    <source>
        <dbReference type="ARBA" id="ARBA00022705"/>
    </source>
</evidence>
<evidence type="ECO:0000313" key="10">
    <source>
        <dbReference type="Proteomes" id="UP000242645"/>
    </source>
</evidence>
<organism evidence="9 10">
    <name type="scientific">Candidatus Desulfovibrio trichonymphae</name>
    <dbReference type="NCBI Taxonomy" id="1725232"/>
    <lineage>
        <taxon>Bacteria</taxon>
        <taxon>Pseudomonadati</taxon>
        <taxon>Thermodesulfobacteriota</taxon>
        <taxon>Desulfovibrionia</taxon>
        <taxon>Desulfovibrionales</taxon>
        <taxon>Desulfovibrionaceae</taxon>
        <taxon>Desulfovibrio</taxon>
    </lineage>
</organism>
<dbReference type="EC" id="2.7.7.7" evidence="1"/>
<dbReference type="GO" id="GO:0003887">
    <property type="term" value="F:DNA-directed DNA polymerase activity"/>
    <property type="evidence" value="ECO:0007669"/>
    <property type="project" value="UniProtKB-KW"/>
</dbReference>
<dbReference type="InterPro" id="IPR016195">
    <property type="entry name" value="Pol/histidinol_Pase-like"/>
</dbReference>
<dbReference type="Pfam" id="PF14579">
    <property type="entry name" value="HHH_6"/>
    <property type="match status" value="1"/>
</dbReference>
<evidence type="ECO:0000256" key="6">
    <source>
        <dbReference type="ARBA" id="ARBA00022932"/>
    </source>
</evidence>
<evidence type="ECO:0000256" key="4">
    <source>
        <dbReference type="ARBA" id="ARBA00022695"/>
    </source>
</evidence>
<dbReference type="Gene3D" id="3.20.20.140">
    <property type="entry name" value="Metal-dependent hydrolases"/>
    <property type="match status" value="1"/>
</dbReference>
<proteinExistence type="predicted"/>
<comment type="catalytic activity">
    <reaction evidence="7">
        <text>DNA(n) + a 2'-deoxyribonucleoside 5'-triphosphate = DNA(n+1) + diphosphate</text>
        <dbReference type="Rhea" id="RHEA:22508"/>
        <dbReference type="Rhea" id="RHEA-COMP:17339"/>
        <dbReference type="Rhea" id="RHEA-COMP:17340"/>
        <dbReference type="ChEBI" id="CHEBI:33019"/>
        <dbReference type="ChEBI" id="CHEBI:61560"/>
        <dbReference type="ChEBI" id="CHEBI:173112"/>
        <dbReference type="EC" id="2.7.7.7"/>
    </reaction>
</comment>
<evidence type="ECO:0000256" key="1">
    <source>
        <dbReference type="ARBA" id="ARBA00012417"/>
    </source>
</evidence>
<keyword evidence="6" id="KW-0239">DNA-directed DNA polymerase</keyword>
<dbReference type="Gene3D" id="1.10.10.1600">
    <property type="entry name" value="Bacterial DNA polymerase III alpha subunit, thumb domain"/>
    <property type="match status" value="1"/>
</dbReference>
<dbReference type="InterPro" id="IPR011708">
    <property type="entry name" value="DNA_pol3_alpha_NTPase_dom"/>
</dbReference>
<dbReference type="InterPro" id="IPR029460">
    <property type="entry name" value="DNAPol_HHH"/>
</dbReference>
<dbReference type="KEGG" id="dtr:RSDT_0558"/>
<dbReference type="GO" id="GO:0006260">
    <property type="term" value="P:DNA replication"/>
    <property type="evidence" value="ECO:0007669"/>
    <property type="project" value="UniProtKB-KW"/>
</dbReference>
<evidence type="ECO:0000313" key="9">
    <source>
        <dbReference type="EMBL" id="BAV92070.1"/>
    </source>
</evidence>
<gene>
    <name evidence="9" type="primary">dnaE</name>
    <name evidence="9" type="ORF">RSDT_0558</name>
</gene>
<keyword evidence="3" id="KW-0808">Transferase</keyword>
<dbReference type="NCBIfam" id="NF005298">
    <property type="entry name" value="PRK06826.1"/>
    <property type="match status" value="1"/>
</dbReference>
<dbReference type="InterPro" id="IPR040982">
    <property type="entry name" value="DNA_pol3_finger"/>
</dbReference>
<dbReference type="Pfam" id="PF07733">
    <property type="entry name" value="DNA_pol3_alpha"/>
    <property type="match status" value="1"/>
</dbReference>
<dbReference type="InterPro" id="IPR004013">
    <property type="entry name" value="PHP_dom"/>
</dbReference>
<keyword evidence="10" id="KW-1185">Reference proteome</keyword>
<evidence type="ECO:0000256" key="3">
    <source>
        <dbReference type="ARBA" id="ARBA00022679"/>
    </source>
</evidence>
<evidence type="ECO:0000256" key="2">
    <source>
        <dbReference type="ARBA" id="ARBA00019114"/>
    </source>
</evidence>
<dbReference type="CDD" id="cd04485">
    <property type="entry name" value="DnaE_OBF"/>
    <property type="match status" value="1"/>
</dbReference>
<dbReference type="InterPro" id="IPR003141">
    <property type="entry name" value="Pol/His_phosphatase_N"/>
</dbReference>
<dbReference type="EMBL" id="AP017368">
    <property type="protein sequence ID" value="BAV92070.1"/>
    <property type="molecule type" value="Genomic_DNA"/>
</dbReference>
<keyword evidence="5" id="KW-0235">DNA replication</keyword>
<evidence type="ECO:0000259" key="8">
    <source>
        <dbReference type="SMART" id="SM00481"/>
    </source>
</evidence>
<dbReference type="NCBIfam" id="TIGR00594">
    <property type="entry name" value="polc"/>
    <property type="match status" value="1"/>
</dbReference>
<dbReference type="Pfam" id="PF02811">
    <property type="entry name" value="PHP"/>
    <property type="match status" value="1"/>
</dbReference>
<dbReference type="NCBIfam" id="NF004226">
    <property type="entry name" value="PRK05673.1"/>
    <property type="match status" value="1"/>
</dbReference>
<sequence length="1161" mass="130057">MSDFIHLHCHTEYSLLDGAIRIKDLCARAKDFRMPACAVTDHGNLFSVPRFYLACREFGLKAIIGCEVYICRDHTDKSPEQARKRFHLILLAQNDTGYHNLIKLVTRASLDGFYYKPRVDKALLRRYSEGMLCLSACMAGEIPRAVAAGDMDRALSLAREYAEIYPDRFYLELQANGLAVQKKINVGLRELAETTDLPLVATNDCHYLNADDVEAHDVLLCIQSQTTVDDPKRRRFESRELYYKSVEEMEKDFADTPEALANTVRIAESCSVELDLGRHYFPVYKLPEGAGMESELERLAAAGLEKRLEKHPERDRIDCEAYRMRLRHELDVILQAGFSGYFLIVQEFINWAKEHDVPVGPGRGSATGSIAAWALRITNIDPLPYSLLFERFLNSERVSLPDIDVDFCERRRSDVIRHMVDTYGKGAVAQITTFGTMKARAAVRDVGRAIGMSFAETDRIAKLIPEELKMTVQKALDIEPELKKLYESDPRIQKLVNTSLRLEGLARHASTHAAGLVVSDKPMEEYLPLYRGKRGELVTQFDGPMVEEVGLVKFDFLGLKTMTLINDTLDNIRLQGNAPPDLDDLPLTDAATYELYSRGDTDGVFQVESSGMREYLRQLKPSCFEDIIAMLALYRPGPLKTGMVEEFIKRKHGQTAVAYPHDLLKECLRDTYGVIVYQEQVMQIGRIIAGYTLGGADILRRAMGKKKVEVMAKERKTFVDGAEKNGIDKRKANEIFNLMETFAEYGFNKSHSAAYALISYHTAYLKTHYKVEFMAALLTSEMGNQEKLLKYIACCKDMGIDVLPPSVNESQRAFTARGGKVVFGLGGIKNAGDEALREIVDAREQDGEFISFFDLCCRVNLRKVTKRVLESLIKGGACGCFAVTRAGLLAVLETATARAQKKNREKQSNQVSLLSMAPVTEAVRQSGVGFDCPEEALPEMDDDSKLKGEKESLGFFLTGHPLQPYYRDLRRLRLTTLDDAREKFPGAAFSCAVLVVGVRKTVTKSRGETMAIVQVEDMTGHAEVVFYSDVYARVRDIVQEGQLLCLTARLKNRPDTPGGEPSAEEDSEAAPLELRLMGQGACLLDDFCRQSEEPVCIQIPPHRMDGEDMLALKNILVSHPGTVETKATVVLESCQCLLRLDDTLKVRPGPELEKALADWAL</sequence>
<dbReference type="SMART" id="SM00481">
    <property type="entry name" value="POLIIIAc"/>
    <property type="match status" value="1"/>
</dbReference>
<dbReference type="Proteomes" id="UP000242645">
    <property type="component" value="Chromosome"/>
</dbReference>
<accession>A0A1J1DY99</accession>
<dbReference type="GO" id="GO:0008408">
    <property type="term" value="F:3'-5' exonuclease activity"/>
    <property type="evidence" value="ECO:0007669"/>
    <property type="project" value="InterPro"/>
</dbReference>
<dbReference type="OrthoDB" id="9803237at2"/>
<dbReference type="Gene3D" id="1.10.150.870">
    <property type="match status" value="1"/>
</dbReference>
<protein>
    <recommendedName>
        <fullName evidence="2">DNA polymerase III subunit alpha</fullName>
        <ecNumber evidence="1">2.7.7.7</ecNumber>
    </recommendedName>
</protein>
<dbReference type="InterPro" id="IPR004805">
    <property type="entry name" value="DnaE2/DnaE/PolC"/>
</dbReference>
<evidence type="ECO:0000256" key="7">
    <source>
        <dbReference type="ARBA" id="ARBA00049244"/>
    </source>
</evidence>
<feature type="domain" description="Polymerase/histidinol phosphatase N-terminal" evidence="8">
    <location>
        <begin position="5"/>
        <end position="72"/>
    </location>
</feature>
<dbReference type="PANTHER" id="PTHR32294:SF0">
    <property type="entry name" value="DNA POLYMERASE III SUBUNIT ALPHA"/>
    <property type="match status" value="1"/>
</dbReference>
<dbReference type="RefSeq" id="WP_096399587.1">
    <property type="nucleotide sequence ID" value="NZ_AP017368.1"/>
</dbReference>